<feature type="transmembrane region" description="Helical" evidence="2">
    <location>
        <begin position="33"/>
        <end position="51"/>
    </location>
</feature>
<organism evidence="3 4">
    <name type="scientific">Paenibacillus mangrovi</name>
    <dbReference type="NCBI Taxonomy" id="2931978"/>
    <lineage>
        <taxon>Bacteria</taxon>
        <taxon>Bacillati</taxon>
        <taxon>Bacillota</taxon>
        <taxon>Bacilli</taxon>
        <taxon>Bacillales</taxon>
        <taxon>Paenibacillaceae</taxon>
        <taxon>Paenibacillus</taxon>
    </lineage>
</organism>
<dbReference type="NCBIfam" id="TIGR02896">
    <property type="entry name" value="spore_III_AF"/>
    <property type="match status" value="1"/>
</dbReference>
<dbReference type="Proteomes" id="UP001139347">
    <property type="component" value="Unassembled WGS sequence"/>
</dbReference>
<evidence type="ECO:0000313" key="4">
    <source>
        <dbReference type="Proteomes" id="UP001139347"/>
    </source>
</evidence>
<keyword evidence="2" id="KW-0472">Membrane</keyword>
<sequence>MTWLSGWLKEVIMVVLLASFVDLILPSRSMERYVKLVLSLLILVTLLSPLMKLLTEAADIRLADAFNKLNQTQAASSKGSLKQIMAQAEQMKSQQQKQSLEWAAQEIAAQMKDQIRKQIGQNVAEVKVVLAMQAGESAVGAAQNPYIKAVTVVLPLEEDAPAKGANDGQSSSNEIQIEPVSPVQIQVNIDSTQDAEDTKDSSSKASGTKEHESAQGKQAEAIKKMLGNTWGLEPEMVIIQNGSTVGRKL</sequence>
<protein>
    <submittedName>
        <fullName evidence="3">Stage III sporulation protein AF</fullName>
    </submittedName>
</protein>
<feature type="transmembrane region" description="Helical" evidence="2">
    <location>
        <begin position="6"/>
        <end position="26"/>
    </location>
</feature>
<keyword evidence="2" id="KW-1133">Transmembrane helix</keyword>
<dbReference type="RefSeq" id="WP_244721518.1">
    <property type="nucleotide sequence ID" value="NZ_JALIRP010000002.1"/>
</dbReference>
<dbReference type="AlphaFoldDB" id="A0A9X2B1E5"/>
<accession>A0A9X2B1E5</accession>
<evidence type="ECO:0000313" key="3">
    <source>
        <dbReference type="EMBL" id="MCJ8011191.1"/>
    </source>
</evidence>
<comment type="caution">
    <text evidence="3">The sequence shown here is derived from an EMBL/GenBank/DDBJ whole genome shotgun (WGS) entry which is preliminary data.</text>
</comment>
<keyword evidence="2" id="KW-0812">Transmembrane</keyword>
<feature type="region of interest" description="Disordered" evidence="1">
    <location>
        <begin position="161"/>
        <end position="180"/>
    </location>
</feature>
<evidence type="ECO:0000256" key="1">
    <source>
        <dbReference type="SAM" id="MobiDB-lite"/>
    </source>
</evidence>
<dbReference type="InterPro" id="IPR014245">
    <property type="entry name" value="Spore_III_AF"/>
</dbReference>
<dbReference type="EMBL" id="JALIRP010000002">
    <property type="protein sequence ID" value="MCJ8011191.1"/>
    <property type="molecule type" value="Genomic_DNA"/>
</dbReference>
<name>A0A9X2B1E5_9BACL</name>
<reference evidence="3" key="1">
    <citation type="submission" date="2022-04" db="EMBL/GenBank/DDBJ databases">
        <title>Paenibacillus mangrovi sp. nov., a novel endophytic bacterium isolated from bark of Kandelia candel.</title>
        <authorList>
            <person name="Tuo L."/>
        </authorList>
    </citation>
    <scope>NUCLEOTIDE SEQUENCE</scope>
    <source>
        <strain evidence="3">KQZ6P-2</strain>
    </source>
</reference>
<keyword evidence="4" id="KW-1185">Reference proteome</keyword>
<dbReference type="Pfam" id="PF09581">
    <property type="entry name" value="Spore_III_AF"/>
    <property type="match status" value="1"/>
</dbReference>
<gene>
    <name evidence="3" type="primary">spoIIIAF</name>
    <name evidence="3" type="ORF">MUG84_05450</name>
</gene>
<proteinExistence type="predicted"/>
<evidence type="ECO:0000256" key="2">
    <source>
        <dbReference type="SAM" id="Phobius"/>
    </source>
</evidence>
<feature type="region of interest" description="Disordered" evidence="1">
    <location>
        <begin position="191"/>
        <end position="218"/>
    </location>
</feature>
<feature type="compositionally biased region" description="Basic and acidic residues" evidence="1">
    <location>
        <begin position="196"/>
        <end position="214"/>
    </location>
</feature>